<comment type="caution">
    <text evidence="4">The sequence shown here is derived from an EMBL/GenBank/DDBJ whole genome shotgun (WGS) entry which is preliminary data.</text>
</comment>
<dbReference type="InterPro" id="IPR000719">
    <property type="entry name" value="Prot_kinase_dom"/>
</dbReference>
<dbReference type="InterPro" id="IPR017441">
    <property type="entry name" value="Protein_kinase_ATP_BS"/>
</dbReference>
<reference evidence="4 5" key="1">
    <citation type="submission" date="2020-03" db="EMBL/GenBank/DDBJ databases">
        <title>Draft Genome Sequence of Cudoniella acicularis.</title>
        <authorList>
            <person name="Buettner E."/>
            <person name="Kellner H."/>
        </authorList>
    </citation>
    <scope>NUCLEOTIDE SEQUENCE [LARGE SCALE GENOMIC DNA]</scope>
    <source>
        <strain evidence="4 5">DSM 108380</strain>
    </source>
</reference>
<accession>A0A8H4RBU0</accession>
<evidence type="ECO:0000313" key="5">
    <source>
        <dbReference type="Proteomes" id="UP000566819"/>
    </source>
</evidence>
<feature type="domain" description="Protein kinase" evidence="3">
    <location>
        <begin position="87"/>
        <end position="323"/>
    </location>
</feature>
<evidence type="ECO:0000256" key="2">
    <source>
        <dbReference type="SAM" id="MobiDB-lite"/>
    </source>
</evidence>
<evidence type="ECO:0000259" key="3">
    <source>
        <dbReference type="PROSITE" id="PS50011"/>
    </source>
</evidence>
<feature type="region of interest" description="Disordered" evidence="2">
    <location>
        <begin position="16"/>
        <end position="43"/>
    </location>
</feature>
<dbReference type="GO" id="GO:0005524">
    <property type="term" value="F:ATP binding"/>
    <property type="evidence" value="ECO:0007669"/>
    <property type="project" value="UniProtKB-UniRule"/>
</dbReference>
<sequence length="323" mass="36067">MGSDAVSGAVDIAAKAGRKRRRVENEGDESITSAPRAKRQRANPRILQPCDSNVQLLDQLTGSKATPLAFLGCSDVPREFEYSESEIKILKVIGSGDHSVVYRIAAGGRTFALKVHKYKNEAISEPGIPKPNIFFESEHDAYTRLSSPSESPLAPTPKYYGYMRFTKPPQVNGPGSIPRKLFKSTTYRPAVYSDFLMDRGHNESIQNDTWRHYFLNKSGNCILQGLVLDEIVARHICDNDASNPNIARSGREGLEALHDRGVLHGDVKNRLNAMFSALENRVIWMDFSKGEIETKIGTTRFTRKASQEIRDWNRYFGAGTGRS</sequence>
<organism evidence="4 5">
    <name type="scientific">Cudoniella acicularis</name>
    <dbReference type="NCBI Taxonomy" id="354080"/>
    <lineage>
        <taxon>Eukaryota</taxon>
        <taxon>Fungi</taxon>
        <taxon>Dikarya</taxon>
        <taxon>Ascomycota</taxon>
        <taxon>Pezizomycotina</taxon>
        <taxon>Leotiomycetes</taxon>
        <taxon>Helotiales</taxon>
        <taxon>Tricladiaceae</taxon>
        <taxon>Cudoniella</taxon>
    </lineage>
</organism>
<dbReference type="EMBL" id="JAAMPI010001006">
    <property type="protein sequence ID" value="KAF4627227.1"/>
    <property type="molecule type" value="Genomic_DNA"/>
</dbReference>
<dbReference type="InterPro" id="IPR011009">
    <property type="entry name" value="Kinase-like_dom_sf"/>
</dbReference>
<dbReference type="OrthoDB" id="10020333at2759"/>
<dbReference type="PROSITE" id="PS50011">
    <property type="entry name" value="PROTEIN_KINASE_DOM"/>
    <property type="match status" value="1"/>
</dbReference>
<dbReference type="SUPFAM" id="SSF56112">
    <property type="entry name" value="Protein kinase-like (PK-like)"/>
    <property type="match status" value="1"/>
</dbReference>
<evidence type="ECO:0000313" key="4">
    <source>
        <dbReference type="EMBL" id="KAF4627227.1"/>
    </source>
</evidence>
<proteinExistence type="predicted"/>
<keyword evidence="1" id="KW-0067">ATP-binding</keyword>
<dbReference type="GO" id="GO:0004672">
    <property type="term" value="F:protein kinase activity"/>
    <property type="evidence" value="ECO:0007669"/>
    <property type="project" value="InterPro"/>
</dbReference>
<keyword evidence="5" id="KW-1185">Reference proteome</keyword>
<protein>
    <recommendedName>
        <fullName evidence="3">Protein kinase domain-containing protein</fullName>
    </recommendedName>
</protein>
<feature type="binding site" evidence="1">
    <location>
        <position position="114"/>
    </location>
    <ligand>
        <name>ATP</name>
        <dbReference type="ChEBI" id="CHEBI:30616"/>
    </ligand>
</feature>
<dbReference type="Proteomes" id="UP000566819">
    <property type="component" value="Unassembled WGS sequence"/>
</dbReference>
<dbReference type="AlphaFoldDB" id="A0A8H4RBU0"/>
<keyword evidence="1" id="KW-0547">Nucleotide-binding</keyword>
<gene>
    <name evidence="4" type="ORF">G7Y89_g10931</name>
</gene>
<dbReference type="PROSITE" id="PS00107">
    <property type="entry name" value="PROTEIN_KINASE_ATP"/>
    <property type="match status" value="1"/>
</dbReference>
<evidence type="ECO:0000256" key="1">
    <source>
        <dbReference type="PROSITE-ProRule" id="PRU10141"/>
    </source>
</evidence>
<name>A0A8H4RBU0_9HELO</name>